<protein>
    <submittedName>
        <fullName evidence="1">Uncharacterized protein</fullName>
    </submittedName>
</protein>
<sequence length="233" mass="25448">MIGAKFGKTSTIRFGLFLSSLLLGFTFVSPLHAEVKLKPSTTSSGYLALLLVNESPFPGESGWVSETDTKDTMLSILWVCDNRISNIPSGYRQSQVAATTTNNIIDVITVGGEKGQCDGFYRDANGTPRTVPRIQKRVDYLTKIANQGSPGKFARLLNYAQGLANAYNSGGITQAELFARVTQIQQIPVTGRAYSWMTNSDTYSPGGNFVRIPDSKQGKLGGNRFFTLRKLDE</sequence>
<proteinExistence type="predicted"/>
<evidence type="ECO:0000313" key="1">
    <source>
        <dbReference type="EMBL" id="MBC2603674.1"/>
    </source>
</evidence>
<evidence type="ECO:0000313" key="2">
    <source>
        <dbReference type="Proteomes" id="UP000525652"/>
    </source>
</evidence>
<reference evidence="1 2" key="1">
    <citation type="submission" date="2020-07" db="EMBL/GenBank/DDBJ databases">
        <authorList>
            <person name="Feng X."/>
        </authorList>
    </citation>
    <scope>NUCLEOTIDE SEQUENCE [LARGE SCALE GENOMIC DNA]</scope>
    <source>
        <strain evidence="1 2">JCM14086</strain>
    </source>
</reference>
<comment type="caution">
    <text evidence="1">The sequence shown here is derived from an EMBL/GenBank/DDBJ whole genome shotgun (WGS) entry which is preliminary data.</text>
</comment>
<organism evidence="1 2">
    <name type="scientific">Puniceicoccus vermicola</name>
    <dbReference type="NCBI Taxonomy" id="388746"/>
    <lineage>
        <taxon>Bacteria</taxon>
        <taxon>Pseudomonadati</taxon>
        <taxon>Verrucomicrobiota</taxon>
        <taxon>Opitutia</taxon>
        <taxon>Puniceicoccales</taxon>
        <taxon>Puniceicoccaceae</taxon>
        <taxon>Puniceicoccus</taxon>
    </lineage>
</organism>
<dbReference type="AlphaFoldDB" id="A0A7X1B151"/>
<gene>
    <name evidence="1" type="ORF">H5P30_17975</name>
</gene>
<accession>A0A7X1B151</accession>
<dbReference type="EMBL" id="JACHVA010000128">
    <property type="protein sequence ID" value="MBC2603674.1"/>
    <property type="molecule type" value="Genomic_DNA"/>
</dbReference>
<keyword evidence="2" id="KW-1185">Reference proteome</keyword>
<dbReference type="Proteomes" id="UP000525652">
    <property type="component" value="Unassembled WGS sequence"/>
</dbReference>
<name>A0A7X1B151_9BACT</name>
<dbReference type="RefSeq" id="WP_185694300.1">
    <property type="nucleotide sequence ID" value="NZ_JACHVA010000128.1"/>
</dbReference>